<keyword evidence="2" id="KW-1185">Reference proteome</keyword>
<dbReference type="EMBL" id="JAEUBD010000382">
    <property type="protein sequence ID" value="KAH3675238.1"/>
    <property type="molecule type" value="Genomic_DNA"/>
</dbReference>
<proteinExistence type="predicted"/>
<evidence type="ECO:0000313" key="2">
    <source>
        <dbReference type="Proteomes" id="UP000788993"/>
    </source>
</evidence>
<dbReference type="Proteomes" id="UP000788993">
    <property type="component" value="Unassembled WGS sequence"/>
</dbReference>
<reference evidence="1" key="1">
    <citation type="journal article" date="2021" name="Open Biol.">
        <title>Shared evolutionary footprints suggest mitochondrial oxidative damage underlies multiple complex I losses in fungi.</title>
        <authorList>
            <person name="Schikora-Tamarit M.A."/>
            <person name="Marcet-Houben M."/>
            <person name="Nosek J."/>
            <person name="Gabaldon T."/>
        </authorList>
    </citation>
    <scope>NUCLEOTIDE SEQUENCE</scope>
    <source>
        <strain evidence="1">NCAIM Y.01608</strain>
    </source>
</reference>
<organism evidence="1 2">
    <name type="scientific">Ogataea polymorpha</name>
    <dbReference type="NCBI Taxonomy" id="460523"/>
    <lineage>
        <taxon>Eukaryota</taxon>
        <taxon>Fungi</taxon>
        <taxon>Dikarya</taxon>
        <taxon>Ascomycota</taxon>
        <taxon>Saccharomycotina</taxon>
        <taxon>Pichiomycetes</taxon>
        <taxon>Pichiales</taxon>
        <taxon>Pichiaceae</taxon>
        <taxon>Ogataea</taxon>
    </lineage>
</organism>
<protein>
    <submittedName>
        <fullName evidence="1">Uncharacterized protein</fullName>
    </submittedName>
</protein>
<comment type="caution">
    <text evidence="1">The sequence shown here is derived from an EMBL/GenBank/DDBJ whole genome shotgun (WGS) entry which is preliminary data.</text>
</comment>
<sequence length="424" mass="48539">MSRFCDAKIMTFWSSSFTLLAESSGIIRSDSTGINLLMRRARGKLERSFVRFIRCQQVINGEWRLQHEHVLVRFLGFLEHTDEDVNVVPGNAIETCMVRSSFVEEIINKTANREEVVDIIDIVFEQQVWRRIPKVNAQKRRQPRVQRINILLLDLVFHHLNKLHPRYFPIEVLRNKDRARSQVHVDSVDALVEKLESRSYLQKPFGDDDFVQIGLVERRKIVNHILFAVLVYHADQKILDLVKRVVLGPRLGHKKPVHHLKIKQVEQLQDADCLALEIGHDGAVELQVHIEAGAELWQHVQNGPNVHGLASYIVEREHQMGQLVEQRAQTDLSGQQHLLERDQHAWMDAVSRLHRCAGPLFAHRAPLLAGYLAGQDQGVDEGDHKTGAILVLHEDVVHVVLAQPVAPIDSFCAEFEVVHKEGLF</sequence>
<gene>
    <name evidence="1" type="ORF">OGATHE_001578</name>
</gene>
<reference evidence="1" key="2">
    <citation type="submission" date="2021-01" db="EMBL/GenBank/DDBJ databases">
        <authorList>
            <person name="Schikora-Tamarit M.A."/>
        </authorList>
    </citation>
    <scope>NUCLEOTIDE SEQUENCE</scope>
    <source>
        <strain evidence="1">NCAIM Y.01608</strain>
    </source>
</reference>
<name>A0A9P8PMW4_9ASCO</name>
<accession>A0A9P8PMW4</accession>
<dbReference type="AlphaFoldDB" id="A0A9P8PMW4"/>
<evidence type="ECO:0000313" key="1">
    <source>
        <dbReference type="EMBL" id="KAH3675238.1"/>
    </source>
</evidence>